<evidence type="ECO:0000313" key="13">
    <source>
        <dbReference type="EMBL" id="SED29175.1"/>
    </source>
</evidence>
<organism evidence="13 14">
    <name type="scientific">Rhodococcus koreensis</name>
    <dbReference type="NCBI Taxonomy" id="99653"/>
    <lineage>
        <taxon>Bacteria</taxon>
        <taxon>Bacillati</taxon>
        <taxon>Actinomycetota</taxon>
        <taxon>Actinomycetes</taxon>
        <taxon>Mycobacteriales</taxon>
        <taxon>Nocardiaceae</taxon>
        <taxon>Rhodococcus</taxon>
    </lineage>
</organism>
<evidence type="ECO:0000256" key="6">
    <source>
        <dbReference type="ARBA" id="ARBA00023014"/>
    </source>
</evidence>
<evidence type="ECO:0000256" key="3">
    <source>
        <dbReference type="ARBA" id="ARBA00022485"/>
    </source>
</evidence>
<comment type="subcellular location">
    <subcellularLocation>
        <location evidence="1 11">Cytoplasm</location>
    </subcellularLocation>
</comment>
<dbReference type="GO" id="GO:0035731">
    <property type="term" value="F:dinitrosyl-iron complex binding"/>
    <property type="evidence" value="ECO:0007669"/>
    <property type="project" value="UniProtKB-UniRule"/>
</dbReference>
<evidence type="ECO:0000256" key="8">
    <source>
        <dbReference type="ARBA" id="ARBA00023125"/>
    </source>
</evidence>
<feature type="binding site" evidence="11">
    <location>
        <position position="65"/>
    </location>
    <ligand>
        <name>[4Fe-4S] cluster</name>
        <dbReference type="ChEBI" id="CHEBI:49883"/>
    </ligand>
</feature>
<evidence type="ECO:0000256" key="2">
    <source>
        <dbReference type="ARBA" id="ARBA00006597"/>
    </source>
</evidence>
<dbReference type="PANTHER" id="PTHR38839">
    <property type="entry name" value="TRANSCRIPTIONAL REGULATOR WHID-RELATED"/>
    <property type="match status" value="1"/>
</dbReference>
<keyword evidence="4 11" id="KW-0479">Metal-binding</keyword>
<evidence type="ECO:0000256" key="11">
    <source>
        <dbReference type="HAMAP-Rule" id="MF_01479"/>
    </source>
</evidence>
<dbReference type="GO" id="GO:0045892">
    <property type="term" value="P:negative regulation of DNA-templated transcription"/>
    <property type="evidence" value="ECO:0007669"/>
    <property type="project" value="TreeGrafter"/>
</dbReference>
<dbReference type="InterPro" id="IPR034768">
    <property type="entry name" value="4FE4S_WBL"/>
</dbReference>
<evidence type="ECO:0000256" key="1">
    <source>
        <dbReference type="ARBA" id="ARBA00004496"/>
    </source>
</evidence>
<evidence type="ECO:0000256" key="5">
    <source>
        <dbReference type="ARBA" id="ARBA00023004"/>
    </source>
</evidence>
<keyword evidence="6 11" id="KW-0411">Iron-sulfur</keyword>
<dbReference type="AlphaFoldDB" id="A0A1H4ZH63"/>
<comment type="function">
    <text evidence="11">Acts as a transcriptional regulator. Probably redox-responsive. The apo- but not holo-form probably binds DNA.</text>
</comment>
<comment type="PTM">
    <text evidence="11">The Fe-S cluster can be nitrosylated by nitric oxide (NO).</text>
</comment>
<evidence type="ECO:0000259" key="12">
    <source>
        <dbReference type="PROSITE" id="PS51674"/>
    </source>
</evidence>
<evidence type="ECO:0000256" key="4">
    <source>
        <dbReference type="ARBA" id="ARBA00022723"/>
    </source>
</evidence>
<keyword evidence="5 11" id="KW-0408">Iron</keyword>
<dbReference type="InterPro" id="IPR003482">
    <property type="entry name" value="Whib"/>
</dbReference>
<dbReference type="GO" id="GO:0051539">
    <property type="term" value="F:4 iron, 4 sulfur cluster binding"/>
    <property type="evidence" value="ECO:0007669"/>
    <property type="project" value="UniProtKB-UniRule"/>
</dbReference>
<keyword evidence="7 11" id="KW-0805">Transcription regulation</keyword>
<evidence type="ECO:0000313" key="14">
    <source>
        <dbReference type="Proteomes" id="UP000183561"/>
    </source>
</evidence>
<feature type="binding site" evidence="11">
    <location>
        <position position="59"/>
    </location>
    <ligand>
        <name>[4Fe-4S] cluster</name>
        <dbReference type="ChEBI" id="CHEBI:49883"/>
    </ligand>
</feature>
<sequence>MALTTVPEFHDRPTVDPTRWRESASCTSVGDYFFFAPESETDHARYLREDIARGICGGCVARNHCRRYSLETAQPYGVWGGLTEWERKEILERCSAS</sequence>
<feature type="binding site" evidence="11">
    <location>
        <position position="26"/>
    </location>
    <ligand>
        <name>[4Fe-4S] cluster</name>
        <dbReference type="ChEBI" id="CHEBI:49883"/>
    </ligand>
</feature>
<evidence type="ECO:0000256" key="9">
    <source>
        <dbReference type="ARBA" id="ARBA00023157"/>
    </source>
</evidence>
<keyword evidence="9 11" id="KW-1015">Disulfide bond</keyword>
<gene>
    <name evidence="11" type="primary">whiB</name>
    <name evidence="13" type="ORF">SAMN04490239_7669</name>
</gene>
<dbReference type="Pfam" id="PF02467">
    <property type="entry name" value="Whib"/>
    <property type="match status" value="1"/>
</dbReference>
<dbReference type="PROSITE" id="PS51674">
    <property type="entry name" value="4FE4S_WBL"/>
    <property type="match status" value="1"/>
</dbReference>
<comment type="PTM">
    <text evidence="11">Upon Fe-S cluster removal intramolecular disulfide bonds are formed.</text>
</comment>
<keyword evidence="14" id="KW-1185">Reference proteome</keyword>
<keyword evidence="11" id="KW-0963">Cytoplasm</keyword>
<dbReference type="OrthoDB" id="4763193at2"/>
<evidence type="ECO:0000256" key="7">
    <source>
        <dbReference type="ARBA" id="ARBA00023015"/>
    </source>
</evidence>
<comment type="similarity">
    <text evidence="2 11">Belongs to the WhiB family.</text>
</comment>
<accession>A0A1H4ZH63</accession>
<dbReference type="GO" id="GO:0005737">
    <property type="term" value="C:cytoplasm"/>
    <property type="evidence" value="ECO:0007669"/>
    <property type="project" value="UniProtKB-SubCell"/>
</dbReference>
<reference evidence="14" key="1">
    <citation type="submission" date="2016-10" db="EMBL/GenBank/DDBJ databases">
        <authorList>
            <person name="Varghese N."/>
            <person name="Submissions S."/>
        </authorList>
    </citation>
    <scope>NUCLEOTIDE SEQUENCE [LARGE SCALE GENOMIC DNA]</scope>
    <source>
        <strain evidence="14">DSM 44498</strain>
    </source>
</reference>
<dbReference type="EMBL" id="FNSV01000005">
    <property type="protein sequence ID" value="SED29175.1"/>
    <property type="molecule type" value="Genomic_DNA"/>
</dbReference>
<feature type="binding site" evidence="11">
    <location>
        <position position="56"/>
    </location>
    <ligand>
        <name>[4Fe-4S] cluster</name>
        <dbReference type="ChEBI" id="CHEBI:49883"/>
    </ligand>
</feature>
<dbReference type="GO" id="GO:0045454">
    <property type="term" value="P:cell redox homeostasis"/>
    <property type="evidence" value="ECO:0007669"/>
    <property type="project" value="TreeGrafter"/>
</dbReference>
<feature type="domain" description="4Fe-4S Wbl-type" evidence="12">
    <location>
        <begin position="25"/>
        <end position="89"/>
    </location>
</feature>
<dbReference type="GO" id="GO:0047134">
    <property type="term" value="F:protein-disulfide reductase [NAD(P)H] activity"/>
    <property type="evidence" value="ECO:0007669"/>
    <property type="project" value="TreeGrafter"/>
</dbReference>
<name>A0A1H4ZH63_9NOCA</name>
<evidence type="ECO:0000256" key="10">
    <source>
        <dbReference type="ARBA" id="ARBA00023163"/>
    </source>
</evidence>
<dbReference type="RefSeq" id="WP_072944020.1">
    <property type="nucleotide sequence ID" value="NZ_FNSV01000005.1"/>
</dbReference>
<proteinExistence type="inferred from homology"/>
<dbReference type="Proteomes" id="UP000183561">
    <property type="component" value="Unassembled WGS sequence"/>
</dbReference>
<dbReference type="GO" id="GO:0046872">
    <property type="term" value="F:metal ion binding"/>
    <property type="evidence" value="ECO:0007669"/>
    <property type="project" value="UniProtKB-KW"/>
</dbReference>
<protein>
    <recommendedName>
        <fullName evidence="11">Transcriptional regulator WhiB</fullName>
    </recommendedName>
</protein>
<keyword evidence="8 11" id="KW-0238">DNA-binding</keyword>
<dbReference type="GO" id="GO:0003677">
    <property type="term" value="F:DNA binding"/>
    <property type="evidence" value="ECO:0007669"/>
    <property type="project" value="UniProtKB-UniRule"/>
</dbReference>
<comment type="cofactor">
    <cofactor evidence="11">
        <name>[4Fe-4S] cluster</name>
        <dbReference type="ChEBI" id="CHEBI:49883"/>
    </cofactor>
    <text evidence="11">Binds 1 [4Fe-4S] cluster per subunit. Following nitrosylation of the [4Fe-4S] cluster binds 1 [4Fe-8(NO)] cluster per subunit.</text>
</comment>
<dbReference type="HAMAP" id="MF_01479">
    <property type="entry name" value="WhiB"/>
    <property type="match status" value="1"/>
</dbReference>
<keyword evidence="3 11" id="KW-0004">4Fe-4S</keyword>
<keyword evidence="10 11" id="KW-0804">Transcription</keyword>